<proteinExistence type="predicted"/>
<evidence type="ECO:0000256" key="1">
    <source>
        <dbReference type="SAM" id="MobiDB-lite"/>
    </source>
</evidence>
<feature type="domain" description="UBX" evidence="2">
    <location>
        <begin position="127"/>
        <end position="172"/>
    </location>
</feature>
<dbReference type="VEuPathDB" id="MicrosporidiaDB:EDEG_00686"/>
<reference evidence="4" key="2">
    <citation type="submission" date="2015-07" db="EMBL/GenBank/DDBJ databases">
        <title>Contrasting host-pathogen interactions and genome evolution in two generalist and specialist microsporidian pathogens of mosquitoes.</title>
        <authorList>
            <consortium name="The Broad Institute Genomics Platform"/>
            <consortium name="The Broad Institute Genome Sequencing Center for Infectious Disease"/>
            <person name="Cuomo C.A."/>
            <person name="Sanscrainte N.D."/>
            <person name="Goldberg J.M."/>
            <person name="Heiman D."/>
            <person name="Young S."/>
            <person name="Zeng Q."/>
            <person name="Becnel J.J."/>
            <person name="Birren B.W."/>
        </authorList>
    </citation>
    <scope>NUCLEOTIDE SEQUENCE [LARGE SCALE GENOMIC DNA]</scope>
    <source>
        <strain evidence="4">USNM 41457</strain>
    </source>
</reference>
<dbReference type="InParanoid" id="J9DBW9"/>
<dbReference type="InterPro" id="IPR001012">
    <property type="entry name" value="UBX_dom"/>
</dbReference>
<dbReference type="AlphaFoldDB" id="J9DBW9"/>
<reference evidence="3 4" key="1">
    <citation type="submission" date="2011-08" db="EMBL/GenBank/DDBJ databases">
        <authorList>
            <person name="Liu Z.J."/>
            <person name="Shi F.L."/>
            <person name="Lu J.Q."/>
            <person name="Li M."/>
            <person name="Wang Z.L."/>
        </authorList>
    </citation>
    <scope>NUCLEOTIDE SEQUENCE [LARGE SCALE GENOMIC DNA]</scope>
    <source>
        <strain evidence="3 4">USNM 41457</strain>
    </source>
</reference>
<protein>
    <recommendedName>
        <fullName evidence="2">UBX domain-containing protein</fullName>
    </recommendedName>
</protein>
<organism evidence="3 4">
    <name type="scientific">Edhazardia aedis (strain USNM 41457)</name>
    <name type="common">Microsporidian parasite</name>
    <dbReference type="NCBI Taxonomy" id="1003232"/>
    <lineage>
        <taxon>Eukaryota</taxon>
        <taxon>Fungi</taxon>
        <taxon>Fungi incertae sedis</taxon>
        <taxon>Microsporidia</taxon>
        <taxon>Edhazardia</taxon>
    </lineage>
</organism>
<gene>
    <name evidence="3" type="ORF">EDEG_00686</name>
</gene>
<accession>J9DBW9</accession>
<sequence length="203" mass="24015">MFSESEMEIVNQLKLEGFAEELILKALKYSQDKTTDSLKQYILELQNAREEIKRREAQRAVEDLKEKYSKNDQAEEIERQKLQKIRDEEYLNLLREQIKAEREEKLAQTNQTERAVKKKTNEPDNLEQERKCKIKVRFTEGGSSIYTFDKNDSIEKLFAELEKHYGNSKFQLYDVNFVVVKNNGKSFYECGYYPSNTINAKKA</sequence>
<dbReference type="PROSITE" id="PS50033">
    <property type="entry name" value="UBX"/>
    <property type="match status" value="1"/>
</dbReference>
<keyword evidence="4" id="KW-1185">Reference proteome</keyword>
<dbReference type="HOGENOM" id="CLU_1348909_0_0_1"/>
<name>J9DBW9_EDHAE</name>
<feature type="region of interest" description="Disordered" evidence="1">
    <location>
        <begin position="105"/>
        <end position="124"/>
    </location>
</feature>
<dbReference type="Proteomes" id="UP000003163">
    <property type="component" value="Unassembled WGS sequence"/>
</dbReference>
<evidence type="ECO:0000313" key="4">
    <source>
        <dbReference type="Proteomes" id="UP000003163"/>
    </source>
</evidence>
<dbReference type="OMA" id="DECSITV"/>
<dbReference type="InterPro" id="IPR029071">
    <property type="entry name" value="Ubiquitin-like_domsf"/>
</dbReference>
<dbReference type="OrthoDB" id="2194424at2759"/>
<dbReference type="SUPFAM" id="SSF54236">
    <property type="entry name" value="Ubiquitin-like"/>
    <property type="match status" value="1"/>
</dbReference>
<evidence type="ECO:0000259" key="2">
    <source>
        <dbReference type="PROSITE" id="PS50033"/>
    </source>
</evidence>
<comment type="caution">
    <text evidence="3">The sequence shown here is derived from an EMBL/GenBank/DDBJ whole genome shotgun (WGS) entry which is preliminary data.</text>
</comment>
<dbReference type="EMBL" id="AFBI03000008">
    <property type="protein sequence ID" value="EJW05221.1"/>
    <property type="molecule type" value="Genomic_DNA"/>
</dbReference>
<evidence type="ECO:0000313" key="3">
    <source>
        <dbReference type="EMBL" id="EJW05221.1"/>
    </source>
</evidence>